<sequence length="332" mass="36695">MMKKEELKELEEKILNGYRIQREEAELLIDVDLSELSEAADRIRLHFCGNVCDVCSVAAVKVGQCGEDCLYCAQSTRAKEKVPAECVLGEQILTDIAVQDKSRGSCRYGLVSVGRRLSKREVALAVQNVEDIRKTADIHVCASLGMLDEEDFIKLHEAGMTMVHNNMEASDAFFKTLCTTHTSDDKRKSIRAAKAAGMKVCSGGLIGLGETLSDRIDLAFSLRELDVDSVPINMLNPIPGTYFEHQEPMKQEEFLRTVAVFRFILPDTFIRLAAGRAYLPDNGKAALRAGANAVISGDFLTTTGITFETDLQMIREQGYEIGAPEPGTRMDF</sequence>
<feature type="binding site" evidence="13 14">
    <location>
        <position position="65"/>
    </location>
    <ligand>
        <name>[4Fe-4S] cluster</name>
        <dbReference type="ChEBI" id="CHEBI:49883"/>
        <note>4Fe-4S-S-AdoMet</note>
    </ligand>
</feature>
<dbReference type="NCBIfam" id="TIGR00433">
    <property type="entry name" value="bioB"/>
    <property type="match status" value="1"/>
</dbReference>
<dbReference type="InterPro" id="IPR007197">
    <property type="entry name" value="rSAM"/>
</dbReference>
<accession>A0A8I0DTZ1</accession>
<keyword evidence="6 13" id="KW-0949">S-adenosyl-L-methionine</keyword>
<evidence type="ECO:0000256" key="5">
    <source>
        <dbReference type="ARBA" id="ARBA00022679"/>
    </source>
</evidence>
<evidence type="ECO:0000256" key="6">
    <source>
        <dbReference type="ARBA" id="ARBA00022691"/>
    </source>
</evidence>
<dbReference type="InterPro" id="IPR010722">
    <property type="entry name" value="BATS_dom"/>
</dbReference>
<evidence type="ECO:0000313" key="16">
    <source>
        <dbReference type="EMBL" id="MBC5661752.1"/>
    </source>
</evidence>
<evidence type="ECO:0000256" key="10">
    <source>
        <dbReference type="ARBA" id="ARBA00023004"/>
    </source>
</evidence>
<dbReference type="SMART" id="SM00876">
    <property type="entry name" value="BATS"/>
    <property type="match status" value="1"/>
</dbReference>
<feature type="binding site" evidence="13 14">
    <location>
        <position position="69"/>
    </location>
    <ligand>
        <name>[4Fe-4S] cluster</name>
        <dbReference type="ChEBI" id="CHEBI:49883"/>
        <note>4Fe-4S-S-AdoMet</note>
    </ligand>
</feature>
<dbReference type="InterPro" id="IPR024177">
    <property type="entry name" value="Biotin_synthase"/>
</dbReference>
<feature type="binding site" evidence="13 14">
    <location>
        <position position="271"/>
    </location>
    <ligand>
        <name>[2Fe-2S] cluster</name>
        <dbReference type="ChEBI" id="CHEBI:190135"/>
    </ligand>
</feature>
<dbReference type="RefSeq" id="WP_186847292.1">
    <property type="nucleotide sequence ID" value="NZ_JACOOX010000001.1"/>
</dbReference>
<comment type="function">
    <text evidence="13">Catalyzes the conversion of dethiobiotin (DTB) to biotin by the insertion of a sulfur atom into dethiobiotin via a radical-based mechanism.</text>
</comment>
<dbReference type="GO" id="GO:0051539">
    <property type="term" value="F:4 iron, 4 sulfur cluster binding"/>
    <property type="evidence" value="ECO:0007669"/>
    <property type="project" value="UniProtKB-KW"/>
</dbReference>
<dbReference type="SUPFAM" id="SSF102114">
    <property type="entry name" value="Radical SAM enzymes"/>
    <property type="match status" value="1"/>
</dbReference>
<dbReference type="SFLD" id="SFLDG01060">
    <property type="entry name" value="BATS_domain_containing"/>
    <property type="match status" value="1"/>
</dbReference>
<comment type="similarity">
    <text evidence="2 13">Belongs to the radical SAM superfamily. Biotin synthase family.</text>
</comment>
<dbReference type="Gene3D" id="3.20.20.70">
    <property type="entry name" value="Aldolase class I"/>
    <property type="match status" value="1"/>
</dbReference>
<keyword evidence="9 13" id="KW-0093">Biotin biosynthesis</keyword>
<dbReference type="GO" id="GO:0005506">
    <property type="term" value="F:iron ion binding"/>
    <property type="evidence" value="ECO:0007669"/>
    <property type="project" value="UniProtKB-UniRule"/>
</dbReference>
<evidence type="ECO:0000259" key="15">
    <source>
        <dbReference type="PROSITE" id="PS51918"/>
    </source>
</evidence>
<comment type="pathway">
    <text evidence="1 13">Cofactor biosynthesis; biotin biosynthesis; biotin from 7,8-diaminononanoate: step 2/2.</text>
</comment>
<dbReference type="InterPro" id="IPR006638">
    <property type="entry name" value="Elp3/MiaA/NifB-like_rSAM"/>
</dbReference>
<evidence type="ECO:0000256" key="11">
    <source>
        <dbReference type="ARBA" id="ARBA00023014"/>
    </source>
</evidence>
<keyword evidence="4 13" id="KW-0004">4Fe-4S</keyword>
<dbReference type="PIRSF" id="PIRSF001619">
    <property type="entry name" value="Biotin_synth"/>
    <property type="match status" value="1"/>
</dbReference>
<dbReference type="EMBL" id="JACOOX010000001">
    <property type="protein sequence ID" value="MBC5661752.1"/>
    <property type="molecule type" value="Genomic_DNA"/>
</dbReference>
<dbReference type="PANTHER" id="PTHR22976">
    <property type="entry name" value="BIOTIN SYNTHASE"/>
    <property type="match status" value="1"/>
</dbReference>
<dbReference type="Pfam" id="PF06968">
    <property type="entry name" value="BATS"/>
    <property type="match status" value="1"/>
</dbReference>
<comment type="cofactor">
    <cofactor evidence="14">
        <name>[2Fe-2S] cluster</name>
        <dbReference type="ChEBI" id="CHEBI:190135"/>
    </cofactor>
    <text evidence="14">Binds 1 [2Fe-2S] cluster. The cluster is coordinated with 3 cysteines and 1 arginine.</text>
</comment>
<protein>
    <recommendedName>
        <fullName evidence="3 13">Biotin synthase</fullName>
        <ecNumber evidence="3 13">2.8.1.6</ecNumber>
    </recommendedName>
</protein>
<evidence type="ECO:0000256" key="1">
    <source>
        <dbReference type="ARBA" id="ARBA00004942"/>
    </source>
</evidence>
<organism evidence="16 17">
    <name type="scientific">Coprococcus hominis</name>
    <name type="common">ex Liu et al. 2022</name>
    <dbReference type="NCBI Taxonomy" id="2763039"/>
    <lineage>
        <taxon>Bacteria</taxon>
        <taxon>Bacillati</taxon>
        <taxon>Bacillota</taxon>
        <taxon>Clostridia</taxon>
        <taxon>Lachnospirales</taxon>
        <taxon>Lachnospiraceae</taxon>
        <taxon>Coprococcus</taxon>
    </lineage>
</organism>
<comment type="caution">
    <text evidence="16">The sequence shown here is derived from an EMBL/GenBank/DDBJ whole genome shotgun (WGS) entry which is preliminary data.</text>
</comment>
<comment type="caution">
    <text evidence="13">Lacks conserved residue(s) required for the propagation of feature annotation.</text>
</comment>
<dbReference type="CDD" id="cd01335">
    <property type="entry name" value="Radical_SAM"/>
    <property type="match status" value="1"/>
</dbReference>
<dbReference type="EC" id="2.8.1.6" evidence="3 13"/>
<feature type="domain" description="Radical SAM core" evidence="15">
    <location>
        <begin position="47"/>
        <end position="276"/>
    </location>
</feature>
<gene>
    <name evidence="13 16" type="primary">bioB</name>
    <name evidence="16" type="ORF">H8S09_02390</name>
</gene>
<dbReference type="HAMAP" id="MF_01694">
    <property type="entry name" value="BioB"/>
    <property type="match status" value="1"/>
</dbReference>
<evidence type="ECO:0000256" key="2">
    <source>
        <dbReference type="ARBA" id="ARBA00010765"/>
    </source>
</evidence>
<evidence type="ECO:0000256" key="8">
    <source>
        <dbReference type="ARBA" id="ARBA00022723"/>
    </source>
</evidence>
<dbReference type="InterPro" id="IPR002684">
    <property type="entry name" value="Biotin_synth/BioAB"/>
</dbReference>
<dbReference type="GO" id="GO:0009102">
    <property type="term" value="P:biotin biosynthetic process"/>
    <property type="evidence" value="ECO:0007669"/>
    <property type="project" value="UniProtKB-UniRule"/>
</dbReference>
<feature type="binding site" evidence="13 14">
    <location>
        <position position="201"/>
    </location>
    <ligand>
        <name>[2Fe-2S] cluster</name>
        <dbReference type="ChEBI" id="CHEBI:190135"/>
    </ligand>
</feature>
<dbReference type="UniPathway" id="UPA00078">
    <property type="reaction ID" value="UER00162"/>
</dbReference>
<comment type="cofactor">
    <cofactor evidence="13 14">
        <name>[4Fe-4S] cluster</name>
        <dbReference type="ChEBI" id="CHEBI:49883"/>
    </cofactor>
    <text evidence="13 14">Binds 1 [4Fe-4S] cluster. The cluster is coordinated with 3 cysteines and an exchangeable S-adenosyl-L-methionine.</text>
</comment>
<keyword evidence="10 13" id="KW-0408">Iron</keyword>
<keyword evidence="11 13" id="KW-0411">Iron-sulfur</keyword>
<keyword evidence="17" id="KW-1185">Reference proteome</keyword>
<evidence type="ECO:0000256" key="13">
    <source>
        <dbReference type="HAMAP-Rule" id="MF_01694"/>
    </source>
</evidence>
<keyword evidence="7 13" id="KW-0001">2Fe-2S</keyword>
<feature type="binding site" evidence="13 14">
    <location>
        <position position="141"/>
    </location>
    <ligand>
        <name>[2Fe-2S] cluster</name>
        <dbReference type="ChEBI" id="CHEBI:190135"/>
    </ligand>
</feature>
<dbReference type="GO" id="GO:0051537">
    <property type="term" value="F:2 iron, 2 sulfur cluster binding"/>
    <property type="evidence" value="ECO:0007669"/>
    <property type="project" value="UniProtKB-KW"/>
</dbReference>
<dbReference type="SFLD" id="SFLDS00029">
    <property type="entry name" value="Radical_SAM"/>
    <property type="match status" value="1"/>
</dbReference>
<name>A0A8I0DTZ1_9FIRM</name>
<feature type="binding site" evidence="13 14">
    <location>
        <position position="72"/>
    </location>
    <ligand>
        <name>[4Fe-4S] cluster</name>
        <dbReference type="ChEBI" id="CHEBI:49883"/>
        <note>4Fe-4S-S-AdoMet</note>
    </ligand>
</feature>
<proteinExistence type="inferred from homology"/>
<comment type="subunit">
    <text evidence="13">Homodimer.</text>
</comment>
<dbReference type="AlphaFoldDB" id="A0A8I0DTZ1"/>
<dbReference type="SFLD" id="SFLDG01278">
    <property type="entry name" value="biotin_synthase_like"/>
    <property type="match status" value="1"/>
</dbReference>
<dbReference type="SMART" id="SM00729">
    <property type="entry name" value="Elp3"/>
    <property type="match status" value="1"/>
</dbReference>
<keyword evidence="5 13" id="KW-0808">Transferase</keyword>
<dbReference type="PANTHER" id="PTHR22976:SF2">
    <property type="entry name" value="BIOTIN SYNTHASE, MITOCHONDRIAL"/>
    <property type="match status" value="1"/>
</dbReference>
<evidence type="ECO:0000256" key="12">
    <source>
        <dbReference type="ARBA" id="ARBA00051157"/>
    </source>
</evidence>
<dbReference type="InterPro" id="IPR013785">
    <property type="entry name" value="Aldolase_TIM"/>
</dbReference>
<dbReference type="Pfam" id="PF04055">
    <property type="entry name" value="Radical_SAM"/>
    <property type="match status" value="1"/>
</dbReference>
<evidence type="ECO:0000256" key="7">
    <source>
        <dbReference type="ARBA" id="ARBA00022714"/>
    </source>
</evidence>
<evidence type="ECO:0000256" key="9">
    <source>
        <dbReference type="ARBA" id="ARBA00022756"/>
    </source>
</evidence>
<evidence type="ECO:0000256" key="4">
    <source>
        <dbReference type="ARBA" id="ARBA00022485"/>
    </source>
</evidence>
<comment type="cofactor">
    <cofactor evidence="13">
        <name>[2Fe-2S] cluster</name>
        <dbReference type="ChEBI" id="CHEBI:190135"/>
    </cofactor>
    <text evidence="13">Binds 1 [2Fe-2S] cluster. The cluster is coordinated with 3 cysteines and 1 arginine.</text>
</comment>
<dbReference type="PROSITE" id="PS51918">
    <property type="entry name" value="RADICAL_SAM"/>
    <property type="match status" value="1"/>
</dbReference>
<evidence type="ECO:0000256" key="14">
    <source>
        <dbReference type="PIRSR" id="PIRSR001619-1"/>
    </source>
</evidence>
<evidence type="ECO:0000313" key="17">
    <source>
        <dbReference type="Proteomes" id="UP000615234"/>
    </source>
</evidence>
<comment type="catalytic activity">
    <reaction evidence="12 13">
        <text>(4R,5S)-dethiobiotin + (sulfur carrier)-SH + 2 reduced [2Fe-2S]-[ferredoxin] + 2 S-adenosyl-L-methionine = (sulfur carrier)-H + biotin + 2 5'-deoxyadenosine + 2 L-methionine + 2 oxidized [2Fe-2S]-[ferredoxin]</text>
        <dbReference type="Rhea" id="RHEA:22060"/>
        <dbReference type="Rhea" id="RHEA-COMP:10000"/>
        <dbReference type="Rhea" id="RHEA-COMP:10001"/>
        <dbReference type="Rhea" id="RHEA-COMP:14737"/>
        <dbReference type="Rhea" id="RHEA-COMP:14739"/>
        <dbReference type="ChEBI" id="CHEBI:17319"/>
        <dbReference type="ChEBI" id="CHEBI:29917"/>
        <dbReference type="ChEBI" id="CHEBI:33737"/>
        <dbReference type="ChEBI" id="CHEBI:33738"/>
        <dbReference type="ChEBI" id="CHEBI:57586"/>
        <dbReference type="ChEBI" id="CHEBI:57844"/>
        <dbReference type="ChEBI" id="CHEBI:59789"/>
        <dbReference type="ChEBI" id="CHEBI:64428"/>
        <dbReference type="ChEBI" id="CHEBI:149473"/>
        <dbReference type="EC" id="2.8.1.6"/>
    </reaction>
</comment>
<dbReference type="InterPro" id="IPR058240">
    <property type="entry name" value="rSAM_sf"/>
</dbReference>
<evidence type="ECO:0000256" key="3">
    <source>
        <dbReference type="ARBA" id="ARBA00012236"/>
    </source>
</evidence>
<keyword evidence="8 13" id="KW-0479">Metal-binding</keyword>
<dbReference type="GO" id="GO:0004076">
    <property type="term" value="F:biotin synthase activity"/>
    <property type="evidence" value="ECO:0007669"/>
    <property type="project" value="UniProtKB-UniRule"/>
</dbReference>
<reference evidence="16 17" key="1">
    <citation type="submission" date="2020-08" db="EMBL/GenBank/DDBJ databases">
        <title>Genome public.</title>
        <authorList>
            <person name="Liu C."/>
            <person name="Sun Q."/>
        </authorList>
    </citation>
    <scope>NUCLEOTIDE SEQUENCE [LARGE SCALE GENOMIC DNA]</scope>
    <source>
        <strain evidence="16 17">NSJ-10</strain>
    </source>
</reference>
<dbReference type="Proteomes" id="UP000615234">
    <property type="component" value="Unassembled WGS sequence"/>
</dbReference>